<sequence>MNAALVTEYSKFVRAMVPRATTLLLVLGISLICSAMLLATDTDDPQLAAKLGPLLDPGGWNGYFTLAAQVTAAGGLIGHGAVLSWMFGREFAEGTISGLFALPVSRSTIATAKLAVYLGWSLAVGIALLVTLIISGLVFGLGDIPASAVPAMLRQLVLTLLTGAIAVPAAWAATLGRSVLTGVATAIGLVVLAQVTVVSGAGGWFPIAAPGLWAISGGAEVSATQLALSLTVPAVGAALTWHAWRNLQLDR</sequence>
<name>A0ABP4QSH1_9ACTN</name>
<feature type="transmembrane region" description="Helical" evidence="1">
    <location>
        <begin position="179"/>
        <end position="205"/>
    </location>
</feature>
<dbReference type="PANTHER" id="PTHR37305:SF1">
    <property type="entry name" value="MEMBRANE PROTEIN"/>
    <property type="match status" value="1"/>
</dbReference>
<feature type="transmembrane region" description="Helical" evidence="1">
    <location>
        <begin position="63"/>
        <end position="87"/>
    </location>
</feature>
<keyword evidence="1" id="KW-0812">Transmembrane</keyword>
<evidence type="ECO:0008006" key="4">
    <source>
        <dbReference type="Google" id="ProtNLM"/>
    </source>
</evidence>
<dbReference type="RefSeq" id="WP_344222641.1">
    <property type="nucleotide sequence ID" value="NZ_BAAAOS010000070.1"/>
</dbReference>
<feature type="transmembrane region" description="Helical" evidence="1">
    <location>
        <begin position="114"/>
        <end position="139"/>
    </location>
</feature>
<feature type="transmembrane region" description="Helical" evidence="1">
    <location>
        <begin position="151"/>
        <end position="172"/>
    </location>
</feature>
<dbReference type="EMBL" id="BAAAOS010000070">
    <property type="protein sequence ID" value="GAA1619592.1"/>
    <property type="molecule type" value="Genomic_DNA"/>
</dbReference>
<protein>
    <recommendedName>
        <fullName evidence="4">ABC-2 type transport system permease protein</fullName>
    </recommendedName>
</protein>
<evidence type="ECO:0000313" key="2">
    <source>
        <dbReference type="EMBL" id="GAA1619592.1"/>
    </source>
</evidence>
<accession>A0ABP4QSH1</accession>
<feature type="transmembrane region" description="Helical" evidence="1">
    <location>
        <begin position="225"/>
        <end position="244"/>
    </location>
</feature>
<comment type="caution">
    <text evidence="2">The sequence shown here is derived from an EMBL/GenBank/DDBJ whole genome shotgun (WGS) entry which is preliminary data.</text>
</comment>
<keyword evidence="1" id="KW-0472">Membrane</keyword>
<dbReference type="Proteomes" id="UP001500393">
    <property type="component" value="Unassembled WGS sequence"/>
</dbReference>
<keyword evidence="3" id="KW-1185">Reference proteome</keyword>
<dbReference type="Pfam" id="PF12730">
    <property type="entry name" value="ABC2_membrane_4"/>
    <property type="match status" value="1"/>
</dbReference>
<reference evidence="3" key="1">
    <citation type="journal article" date="2019" name="Int. J. Syst. Evol. Microbiol.">
        <title>The Global Catalogue of Microorganisms (GCM) 10K type strain sequencing project: providing services to taxonomists for standard genome sequencing and annotation.</title>
        <authorList>
            <consortium name="The Broad Institute Genomics Platform"/>
            <consortium name="The Broad Institute Genome Sequencing Center for Infectious Disease"/>
            <person name="Wu L."/>
            <person name="Ma J."/>
        </authorList>
    </citation>
    <scope>NUCLEOTIDE SEQUENCE [LARGE SCALE GENOMIC DNA]</scope>
    <source>
        <strain evidence="3">JCM 14969</strain>
    </source>
</reference>
<gene>
    <name evidence="2" type="ORF">GCM10009789_86630</name>
</gene>
<proteinExistence type="predicted"/>
<organism evidence="2 3">
    <name type="scientific">Kribbella sancticallisti</name>
    <dbReference type="NCBI Taxonomy" id="460087"/>
    <lineage>
        <taxon>Bacteria</taxon>
        <taxon>Bacillati</taxon>
        <taxon>Actinomycetota</taxon>
        <taxon>Actinomycetes</taxon>
        <taxon>Propionibacteriales</taxon>
        <taxon>Kribbellaceae</taxon>
        <taxon>Kribbella</taxon>
    </lineage>
</organism>
<evidence type="ECO:0000256" key="1">
    <source>
        <dbReference type="SAM" id="Phobius"/>
    </source>
</evidence>
<keyword evidence="1" id="KW-1133">Transmembrane helix</keyword>
<dbReference type="PANTHER" id="PTHR37305">
    <property type="entry name" value="INTEGRAL MEMBRANE PROTEIN-RELATED"/>
    <property type="match status" value="1"/>
</dbReference>
<evidence type="ECO:0000313" key="3">
    <source>
        <dbReference type="Proteomes" id="UP001500393"/>
    </source>
</evidence>